<dbReference type="Gene3D" id="3.30.870.10">
    <property type="entry name" value="Endonuclease Chain A"/>
    <property type="match status" value="2"/>
</dbReference>
<keyword evidence="3" id="KW-1185">Reference proteome</keyword>
<dbReference type="RefSeq" id="WP_091778025.1">
    <property type="nucleotide sequence ID" value="NZ_FNDI01000005.1"/>
</dbReference>
<dbReference type="GO" id="GO:0006793">
    <property type="term" value="P:phosphorus metabolic process"/>
    <property type="evidence" value="ECO:0007669"/>
    <property type="project" value="UniProtKB-ARBA"/>
</dbReference>
<dbReference type="GO" id="GO:0003824">
    <property type="term" value="F:catalytic activity"/>
    <property type="evidence" value="ECO:0007669"/>
    <property type="project" value="InterPro"/>
</dbReference>
<evidence type="ECO:0000259" key="1">
    <source>
        <dbReference type="PROSITE" id="PS50035"/>
    </source>
</evidence>
<dbReference type="InterPro" id="IPR001736">
    <property type="entry name" value="PLipase_D/transphosphatidylase"/>
</dbReference>
<comment type="caution">
    <text evidence="2">The sequence shown here is derived from an EMBL/GenBank/DDBJ whole genome shotgun (WGS) entry which is preliminary data.</text>
</comment>
<protein>
    <recommendedName>
        <fullName evidence="1">PLD phosphodiesterase domain-containing protein</fullName>
    </recommendedName>
</protein>
<dbReference type="PROSITE" id="PS50035">
    <property type="entry name" value="PLD"/>
    <property type="match status" value="1"/>
</dbReference>
<organism evidence="2 3">
    <name type="scientific">Paraburkholderia steynii</name>
    <dbReference type="NCBI Taxonomy" id="1245441"/>
    <lineage>
        <taxon>Bacteria</taxon>
        <taxon>Pseudomonadati</taxon>
        <taxon>Pseudomonadota</taxon>
        <taxon>Betaproteobacteria</taxon>
        <taxon>Burkholderiales</taxon>
        <taxon>Burkholderiaceae</taxon>
        <taxon>Paraburkholderia</taxon>
    </lineage>
</organism>
<sequence length="670" mass="75399">MTEQVESLREYFTSIFESCNERDNALQHVVVLSYEFDDQQVLNLALRRSLSAAPEARTSDIADLLRIVPVMIYDARKTREHNQLPHFMELLPVRTQPWSCHHAKAYLVVTQRQVHLALGSMNLTRTGLFANREVFETFTWSDAGRGERADLAVLREFVEVLARGYSSFDSRPLATAVESVRLRLERWVASEGEESAVLIHQGYDDGVTGLAALARAWRNAFGDALPERAIAVSPFFDGNAQAAVFAQDLKRTFPSLSTLDVVTDAPVAQYLCRDHFRALPGTRLFLIPETLTEGERERIAQANQPADLAALAITRKLHAKVLVLARGNEALVYLGSANFTRKAWCGANHEMGVARVHRGSVDKLFSAICNGLSAEQIDRYCDLPSNTPDEMPESEDDYQDQPDYPEFVQGIELVEMPNSDLMVFDVRAEPINLAQLADYDVSWGGLPLHFTNGCSNPLDQSQLIGRIIGARNLKFVRRGAPERIYYLPFRHAAALFQQRERYVLSTAEDWMLHYLKERLPLDRDPDEFVPGDPNIVDDDPAAAIHAMRERNIVIGMQQHLNLFGRVQEAFRKRAAQCLEAPLPEQFRRWGDEVEEPLATFADVLLRDAKGRPQSGADSLFRLGELVLFARELAAGSNVGRALWMRLKSKLPVQHGDAAVMEYLSFCHEGL</sequence>
<accession>A0A7Z7FG46</accession>
<feature type="domain" description="PLD phosphodiesterase" evidence="1">
    <location>
        <begin position="313"/>
        <end position="343"/>
    </location>
</feature>
<proteinExistence type="predicted"/>
<dbReference type="AlphaFoldDB" id="A0A7Z7FG46"/>
<evidence type="ECO:0000313" key="3">
    <source>
        <dbReference type="Proteomes" id="UP000198900"/>
    </source>
</evidence>
<dbReference type="Proteomes" id="UP000198900">
    <property type="component" value="Unassembled WGS sequence"/>
</dbReference>
<name>A0A7Z7FG46_9BURK</name>
<evidence type="ECO:0000313" key="2">
    <source>
        <dbReference type="EMBL" id="SDH55073.1"/>
    </source>
</evidence>
<reference evidence="2" key="1">
    <citation type="submission" date="2016-10" db="EMBL/GenBank/DDBJ databases">
        <authorList>
            <person name="Varghese N."/>
            <person name="Submissions S."/>
        </authorList>
    </citation>
    <scope>NUCLEOTIDE SEQUENCE [LARGE SCALE GENOMIC DNA]</scope>
    <source>
        <strain evidence="2">YR281</strain>
    </source>
</reference>
<gene>
    <name evidence="2" type="ORF">SAMN04487926_105259</name>
</gene>
<dbReference type="EMBL" id="FNDI01000005">
    <property type="protein sequence ID" value="SDH55073.1"/>
    <property type="molecule type" value="Genomic_DNA"/>
</dbReference>